<proteinExistence type="predicted"/>
<dbReference type="InterPro" id="IPR043977">
    <property type="entry name" value="DUF5759"/>
</dbReference>
<dbReference type="EMBL" id="MK072110">
    <property type="protein sequence ID" value="AYV78892.1"/>
    <property type="molecule type" value="Genomic_DNA"/>
</dbReference>
<reference evidence="1" key="1">
    <citation type="submission" date="2018-10" db="EMBL/GenBank/DDBJ databases">
        <title>Hidden diversity of soil giant viruses.</title>
        <authorList>
            <person name="Schulz F."/>
            <person name="Alteio L."/>
            <person name="Goudeau D."/>
            <person name="Ryan E.M."/>
            <person name="Malmstrom R.R."/>
            <person name="Blanchard J."/>
            <person name="Woyke T."/>
        </authorList>
    </citation>
    <scope>NUCLEOTIDE SEQUENCE</scope>
    <source>
        <strain evidence="1">EDV1</strain>
    </source>
</reference>
<protein>
    <submittedName>
        <fullName evidence="1">Uncharacterized protein</fullName>
    </submittedName>
</protein>
<evidence type="ECO:0000313" key="1">
    <source>
        <dbReference type="EMBL" id="AYV78892.1"/>
    </source>
</evidence>
<sequence>FNNIYRVCLEKIKRENEFNKTDIIFDVPLAILGNTEYKSIDCLDFIENKLRALHIDTYKLSARSIFISWLYVEVNKLNLKFPPNSDKNI</sequence>
<gene>
    <name evidence="1" type="ORF">Edafosvirus45_1</name>
</gene>
<dbReference type="Pfam" id="PF19063">
    <property type="entry name" value="DUF5759"/>
    <property type="match status" value="1"/>
</dbReference>
<organism evidence="1">
    <name type="scientific">Edafosvirus sp</name>
    <dbReference type="NCBI Taxonomy" id="2487765"/>
    <lineage>
        <taxon>Viruses</taxon>
        <taxon>Varidnaviria</taxon>
        <taxon>Bamfordvirae</taxon>
        <taxon>Nucleocytoviricota</taxon>
        <taxon>Megaviricetes</taxon>
        <taxon>Imitervirales</taxon>
        <taxon>Mimiviridae</taxon>
        <taxon>Klosneuvirinae</taxon>
    </lineage>
</organism>
<feature type="non-terminal residue" evidence="1">
    <location>
        <position position="1"/>
    </location>
</feature>
<name>A0A3G4ZVG2_9VIRU</name>
<accession>A0A3G4ZVG2</accession>